<feature type="transmembrane region" description="Helical" evidence="5">
    <location>
        <begin position="462"/>
        <end position="482"/>
    </location>
</feature>
<feature type="transmembrane region" description="Helical" evidence="5">
    <location>
        <begin position="537"/>
        <end position="559"/>
    </location>
</feature>
<feature type="transmembrane region" description="Helical" evidence="5">
    <location>
        <begin position="80"/>
        <end position="103"/>
    </location>
</feature>
<evidence type="ECO:0000256" key="5">
    <source>
        <dbReference type="SAM" id="Phobius"/>
    </source>
</evidence>
<dbReference type="GO" id="GO:0015179">
    <property type="term" value="F:L-amino acid transmembrane transporter activity"/>
    <property type="evidence" value="ECO:0007669"/>
    <property type="project" value="TreeGrafter"/>
</dbReference>
<name>A0A9P8RM14_9PEZI</name>
<sequence>MADENEPVGDGITALDTLTREQLEQAAAKYNEDKQRFDVAPTAKQLLGPFTVFCLVLNRTIGSGIFTVPPKVLSGTGSVGAALIIWSFSGIIVMCGLLCWLELGLSIPFHLISEDGTMRKVSTPRSGGEKNFLEYIFKKPPFFITSVYGIMFIILGNISGNAVAFGIYVLIAAGCDPISDPLQRGPVIGLAIGALTVCASLHIFSRRGGILVNNMFAVVKVAMLLVIAILGFVHAGRTHLQSSGINESLDSTLNITNQNITSAMINTAMRHNFDLDMSFSHPRHDVGSYVDSFLVVIYSYTGFEQPFYVLSEVARPRRVFPMYTLLGMTTAVLLYVLVNVSYLCVVPKEAYTTIPMNTIDMAGAFFHDIFDSTNGDHMARRVMSGLIAVSIFGNILVLTFTAARVKQEIAKEGILPFSLFFATGHTTPWAWLQSRWRRESNMPTALKPGDIDIDDHLEQSPMAALTLHWFTSVLLIAVTSMLRPTTAYSFLISLYSYVNVSVIGFLVAGGLLYLKLDSYLRGCMGRNWVNKVSFKPWLDPLHAVVYFFAMGFFLFAAFAKPTKGSPYVKDIVGYWWFLVPAIGLSSLLWGMVWWLGLKGIEWNRRRRLDVRRTPYIEKDGDGNYVQKVELVEHEWLAVVDSELHEMT</sequence>
<organism evidence="6 7">
    <name type="scientific">Trichoglossum hirsutum</name>
    <dbReference type="NCBI Taxonomy" id="265104"/>
    <lineage>
        <taxon>Eukaryota</taxon>
        <taxon>Fungi</taxon>
        <taxon>Dikarya</taxon>
        <taxon>Ascomycota</taxon>
        <taxon>Pezizomycotina</taxon>
        <taxon>Geoglossomycetes</taxon>
        <taxon>Geoglossales</taxon>
        <taxon>Geoglossaceae</taxon>
        <taxon>Trichoglossum</taxon>
    </lineage>
</organism>
<keyword evidence="7" id="KW-1185">Reference proteome</keyword>
<accession>A0A9P8RM14</accession>
<reference evidence="6" key="1">
    <citation type="submission" date="2021-03" db="EMBL/GenBank/DDBJ databases">
        <title>Comparative genomics and phylogenomic investigation of the class Geoglossomycetes provide insights into ecological specialization and systematics.</title>
        <authorList>
            <person name="Melie T."/>
            <person name="Pirro S."/>
            <person name="Miller A.N."/>
            <person name="Quandt A."/>
        </authorList>
    </citation>
    <scope>NUCLEOTIDE SEQUENCE</scope>
    <source>
        <strain evidence="6">CAQ_001_2017</strain>
    </source>
</reference>
<feature type="transmembrane region" description="Helical" evidence="5">
    <location>
        <begin position="414"/>
        <end position="432"/>
    </location>
</feature>
<feature type="transmembrane region" description="Helical" evidence="5">
    <location>
        <begin position="320"/>
        <end position="338"/>
    </location>
</feature>
<dbReference type="InterPro" id="IPR002293">
    <property type="entry name" value="AA/rel_permease1"/>
</dbReference>
<evidence type="ECO:0000256" key="2">
    <source>
        <dbReference type="ARBA" id="ARBA00022692"/>
    </source>
</evidence>
<feature type="transmembrane region" description="Helical" evidence="5">
    <location>
        <begin position="185"/>
        <end position="204"/>
    </location>
</feature>
<comment type="subcellular location">
    <subcellularLocation>
        <location evidence="1">Membrane</location>
        <topology evidence="1">Multi-pass membrane protein</topology>
    </subcellularLocation>
</comment>
<evidence type="ECO:0000313" key="7">
    <source>
        <dbReference type="Proteomes" id="UP000750711"/>
    </source>
</evidence>
<keyword evidence="2 5" id="KW-0812">Transmembrane</keyword>
<dbReference type="Pfam" id="PF13520">
    <property type="entry name" value="AA_permease_2"/>
    <property type="match status" value="2"/>
</dbReference>
<feature type="transmembrane region" description="Helical" evidence="5">
    <location>
        <begin position="46"/>
        <end position="68"/>
    </location>
</feature>
<evidence type="ECO:0000256" key="4">
    <source>
        <dbReference type="ARBA" id="ARBA00023136"/>
    </source>
</evidence>
<keyword evidence="3 5" id="KW-1133">Transmembrane helix</keyword>
<dbReference type="PANTHER" id="PTHR11785:SF382">
    <property type="entry name" value="LOW-AFFINITY METHIONINE PERMEASE"/>
    <property type="match status" value="1"/>
</dbReference>
<dbReference type="GO" id="GO:0016020">
    <property type="term" value="C:membrane"/>
    <property type="evidence" value="ECO:0007669"/>
    <property type="project" value="UniProtKB-SubCell"/>
</dbReference>
<evidence type="ECO:0000256" key="3">
    <source>
        <dbReference type="ARBA" id="ARBA00022989"/>
    </source>
</evidence>
<dbReference type="Gene3D" id="1.20.1740.10">
    <property type="entry name" value="Amino acid/polyamine transporter I"/>
    <property type="match status" value="1"/>
</dbReference>
<dbReference type="InterPro" id="IPR050598">
    <property type="entry name" value="AminoAcid_Transporter"/>
</dbReference>
<dbReference type="AlphaFoldDB" id="A0A9P8RM14"/>
<feature type="transmembrane region" description="Helical" evidence="5">
    <location>
        <begin position="494"/>
        <end position="516"/>
    </location>
</feature>
<feature type="transmembrane region" description="Helical" evidence="5">
    <location>
        <begin position="574"/>
        <end position="597"/>
    </location>
</feature>
<feature type="transmembrane region" description="Helical" evidence="5">
    <location>
        <begin position="210"/>
        <end position="233"/>
    </location>
</feature>
<evidence type="ECO:0000256" key="1">
    <source>
        <dbReference type="ARBA" id="ARBA00004141"/>
    </source>
</evidence>
<feature type="transmembrane region" description="Helical" evidence="5">
    <location>
        <begin position="382"/>
        <end position="402"/>
    </location>
</feature>
<dbReference type="EMBL" id="JAGHQM010001143">
    <property type="protein sequence ID" value="KAH0556312.1"/>
    <property type="molecule type" value="Genomic_DNA"/>
</dbReference>
<protein>
    <recommendedName>
        <fullName evidence="8">Amino acid transporter</fullName>
    </recommendedName>
</protein>
<dbReference type="PANTHER" id="PTHR11785">
    <property type="entry name" value="AMINO ACID TRANSPORTER"/>
    <property type="match status" value="1"/>
</dbReference>
<proteinExistence type="predicted"/>
<feature type="transmembrane region" description="Helical" evidence="5">
    <location>
        <begin position="147"/>
        <end position="173"/>
    </location>
</feature>
<evidence type="ECO:0000313" key="6">
    <source>
        <dbReference type="EMBL" id="KAH0556312.1"/>
    </source>
</evidence>
<comment type="caution">
    <text evidence="6">The sequence shown here is derived from an EMBL/GenBank/DDBJ whole genome shotgun (WGS) entry which is preliminary data.</text>
</comment>
<gene>
    <name evidence="6" type="ORF">GP486_005760</name>
</gene>
<keyword evidence="4 5" id="KW-0472">Membrane</keyword>
<dbReference type="Proteomes" id="UP000750711">
    <property type="component" value="Unassembled WGS sequence"/>
</dbReference>
<evidence type="ECO:0008006" key="8">
    <source>
        <dbReference type="Google" id="ProtNLM"/>
    </source>
</evidence>
<dbReference type="PIRSF" id="PIRSF006060">
    <property type="entry name" value="AA_transporter"/>
    <property type="match status" value="1"/>
</dbReference>